<evidence type="ECO:0000313" key="1">
    <source>
        <dbReference type="EMBL" id="ELU40463.1"/>
    </source>
</evidence>
<keyword evidence="2" id="KW-1185">Reference proteome</keyword>
<gene>
    <name evidence="1" type="ORF">AG1IA_05502</name>
</gene>
<accession>L8WUM3</accession>
<dbReference type="EMBL" id="AFRT01001430">
    <property type="protein sequence ID" value="ELU40463.1"/>
    <property type="molecule type" value="Genomic_DNA"/>
</dbReference>
<protein>
    <submittedName>
        <fullName evidence="1">Uncharacterized protein</fullName>
    </submittedName>
</protein>
<sequence>MVYAQALLNDNVSVINVSRMHSSLQQKHTCLPPLAPQHL</sequence>
<comment type="caution">
    <text evidence="1">The sequence shown here is derived from an EMBL/GenBank/DDBJ whole genome shotgun (WGS) entry which is preliminary data.</text>
</comment>
<evidence type="ECO:0000313" key="2">
    <source>
        <dbReference type="Proteomes" id="UP000011668"/>
    </source>
</evidence>
<dbReference type="AlphaFoldDB" id="L8WUM3"/>
<dbReference type="Proteomes" id="UP000011668">
    <property type="component" value="Unassembled WGS sequence"/>
</dbReference>
<reference evidence="1 2" key="1">
    <citation type="journal article" date="2013" name="Nat. Commun.">
        <title>The evolution and pathogenic mechanisms of the rice sheath blight pathogen.</title>
        <authorList>
            <person name="Zheng A."/>
            <person name="Lin R."/>
            <person name="Xu L."/>
            <person name="Qin P."/>
            <person name="Tang C."/>
            <person name="Ai P."/>
            <person name="Zhang D."/>
            <person name="Liu Y."/>
            <person name="Sun Z."/>
            <person name="Feng H."/>
            <person name="Wang Y."/>
            <person name="Chen Y."/>
            <person name="Liang X."/>
            <person name="Fu R."/>
            <person name="Li Q."/>
            <person name="Zhang J."/>
            <person name="Yu X."/>
            <person name="Xie Z."/>
            <person name="Ding L."/>
            <person name="Guan P."/>
            <person name="Tang J."/>
            <person name="Liang Y."/>
            <person name="Wang S."/>
            <person name="Deng Q."/>
            <person name="Li S."/>
            <person name="Zhu J."/>
            <person name="Wang L."/>
            <person name="Liu H."/>
            <person name="Li P."/>
        </authorList>
    </citation>
    <scope>NUCLEOTIDE SEQUENCE [LARGE SCALE GENOMIC DNA]</scope>
    <source>
        <strain evidence="2">AG-1 IA</strain>
    </source>
</reference>
<dbReference type="HOGENOM" id="CLU_3320310_0_0_1"/>
<organism evidence="1 2">
    <name type="scientific">Thanatephorus cucumeris (strain AG1-IA)</name>
    <name type="common">Rice sheath blight fungus</name>
    <name type="synonym">Rhizoctonia solani</name>
    <dbReference type="NCBI Taxonomy" id="983506"/>
    <lineage>
        <taxon>Eukaryota</taxon>
        <taxon>Fungi</taxon>
        <taxon>Dikarya</taxon>
        <taxon>Basidiomycota</taxon>
        <taxon>Agaricomycotina</taxon>
        <taxon>Agaricomycetes</taxon>
        <taxon>Cantharellales</taxon>
        <taxon>Ceratobasidiaceae</taxon>
        <taxon>Rhizoctonia</taxon>
        <taxon>Rhizoctonia solani AG-1</taxon>
    </lineage>
</organism>
<name>L8WUM3_THACA</name>
<proteinExistence type="predicted"/>